<dbReference type="Proteomes" id="UP001158049">
    <property type="component" value="Unassembled WGS sequence"/>
</dbReference>
<evidence type="ECO:0000313" key="1">
    <source>
        <dbReference type="EMBL" id="SMP72505.1"/>
    </source>
</evidence>
<name>A0ABY1QKW6_9BURK</name>
<accession>A0ABY1QKW6</accession>
<organism evidence="1 2">
    <name type="scientific">Noviherbaspirillum suwonense</name>
    <dbReference type="NCBI Taxonomy" id="1224511"/>
    <lineage>
        <taxon>Bacteria</taxon>
        <taxon>Pseudomonadati</taxon>
        <taxon>Pseudomonadota</taxon>
        <taxon>Betaproteobacteria</taxon>
        <taxon>Burkholderiales</taxon>
        <taxon>Oxalobacteraceae</taxon>
        <taxon>Noviherbaspirillum</taxon>
    </lineage>
</organism>
<keyword evidence="2" id="KW-1185">Reference proteome</keyword>
<gene>
    <name evidence="1" type="ORF">SAMN06295970_11847</name>
</gene>
<dbReference type="EMBL" id="FXUL01000018">
    <property type="protein sequence ID" value="SMP72505.1"/>
    <property type="molecule type" value="Genomic_DNA"/>
</dbReference>
<proteinExistence type="predicted"/>
<reference evidence="1 2" key="1">
    <citation type="submission" date="2017-05" db="EMBL/GenBank/DDBJ databases">
        <authorList>
            <person name="Varghese N."/>
            <person name="Submissions S."/>
        </authorList>
    </citation>
    <scope>NUCLEOTIDE SEQUENCE [LARGE SCALE GENOMIC DNA]</scope>
    <source>
        <strain evidence="1 2">DSM 26001</strain>
    </source>
</reference>
<protein>
    <submittedName>
        <fullName evidence="1">Uncharacterized protein</fullName>
    </submittedName>
</protein>
<evidence type="ECO:0000313" key="2">
    <source>
        <dbReference type="Proteomes" id="UP001158049"/>
    </source>
</evidence>
<sequence length="177" mass="20688">MMVRANILALFDKKRKPAEVLKAAEWVFGRPDTPFTFERCCANLGTRKDVLRLRIHYEFWRTWYVLPIEFPFLIEPLPPIVADEIYMLCGDEGIDLARAAWMKPGIRAVELLRIASGMEKAPDNYIRALELLGNKYFMSQQGDYWYLTGRNPIVRGHDLETSAYKRAIHNVSWSRMF</sequence>
<comment type="caution">
    <text evidence="1">The sequence shown here is derived from an EMBL/GenBank/DDBJ whole genome shotgun (WGS) entry which is preliminary data.</text>
</comment>